<gene>
    <name evidence="12" type="ORF">Kpol_1031p8</name>
</gene>
<evidence type="ECO:0000256" key="10">
    <source>
        <dbReference type="SAM" id="MobiDB-lite"/>
    </source>
</evidence>
<dbReference type="OMA" id="PNWNPIR"/>
<evidence type="ECO:0000313" key="13">
    <source>
        <dbReference type="Proteomes" id="UP000000267"/>
    </source>
</evidence>
<dbReference type="GO" id="GO:0006078">
    <property type="term" value="P:(1-&gt;6)-beta-D-glucan biosynthetic process"/>
    <property type="evidence" value="ECO:0007669"/>
    <property type="project" value="EnsemblFungi"/>
</dbReference>
<keyword evidence="9" id="KW-0961">Cell wall biogenesis/degradation</keyword>
<proteinExistence type="inferred from homology"/>
<organism evidence="13">
    <name type="scientific">Vanderwaltozyma polyspora (strain ATCC 22028 / DSM 70294 / BCRC 21397 / CBS 2163 / NBRC 10782 / NRRL Y-8283 / UCD 57-17)</name>
    <name type="common">Kluyveromyces polysporus</name>
    <dbReference type="NCBI Taxonomy" id="436907"/>
    <lineage>
        <taxon>Eukaryota</taxon>
        <taxon>Fungi</taxon>
        <taxon>Dikarya</taxon>
        <taxon>Ascomycota</taxon>
        <taxon>Saccharomycotina</taxon>
        <taxon>Saccharomycetes</taxon>
        <taxon>Saccharomycetales</taxon>
        <taxon>Saccharomycetaceae</taxon>
        <taxon>Vanderwaltozyma</taxon>
    </lineage>
</organism>
<dbReference type="STRING" id="436907.A7THU2"/>
<sequence length="346" mass="39452">MLLYIYLTLHLLANVFADTSVQYIEQKNVPALVFSYKLIDSVVAGSDNYDSTFEYGSETFQRLSQNIIQECSSDAYIFINQPGLRNTDFIYYQDNFKSLANYAKISSTAIKFEKVQNLQTNFYDKLAIALKDHCNIDNIININGQSADDFDAYIDSEPRIIRIEFPPLPDDRDLRAEAISTFDKNLRTIIAQIPSPVNTIFYTSLNPGTISLDDTNVPVNIFSDIFKDKNYKSGIEKNDRIRNVPSNFNEYRPKSEGMSSGYISAFTEEFYEENKELLKLIGTALIGFLIFQLFDIFSFERRNVSESKLSQSKGNGINKKSSIETKDDKTKDDKTASNENLDKSDT</sequence>
<evidence type="ECO:0000256" key="5">
    <source>
        <dbReference type="ARBA" id="ARBA00022729"/>
    </source>
</evidence>
<keyword evidence="5 11" id="KW-0732">Signal</keyword>
<dbReference type="FunCoup" id="A7THU2">
    <property type="interactions" value="30"/>
</dbReference>
<comment type="subcellular location">
    <subcellularLocation>
        <location evidence="1">Endoplasmic reticulum membrane</location>
        <topology evidence="1">Single-pass type I membrane protein</topology>
    </subcellularLocation>
</comment>
<dbReference type="InParanoid" id="A7THU2"/>
<keyword evidence="8" id="KW-0472">Membrane</keyword>
<dbReference type="HOGENOM" id="CLU_067894_0_0_1"/>
<dbReference type="GO" id="GO:0005789">
    <property type="term" value="C:endoplasmic reticulum membrane"/>
    <property type="evidence" value="ECO:0007669"/>
    <property type="project" value="UniProtKB-SubCell"/>
</dbReference>
<evidence type="ECO:0000256" key="7">
    <source>
        <dbReference type="ARBA" id="ARBA00022989"/>
    </source>
</evidence>
<dbReference type="GO" id="GO:0071555">
    <property type="term" value="P:cell wall organization"/>
    <property type="evidence" value="ECO:0007669"/>
    <property type="project" value="UniProtKB-KW"/>
</dbReference>
<feature type="compositionally biased region" description="Basic and acidic residues" evidence="10">
    <location>
        <begin position="321"/>
        <end position="346"/>
    </location>
</feature>
<dbReference type="GO" id="GO:0009272">
    <property type="term" value="P:fungal-type cell wall biogenesis"/>
    <property type="evidence" value="ECO:0007669"/>
    <property type="project" value="TreeGrafter"/>
</dbReference>
<dbReference type="AlphaFoldDB" id="A7THU2"/>
<dbReference type="InterPro" id="IPR037654">
    <property type="entry name" value="Big1"/>
</dbReference>
<dbReference type="EMBL" id="DS480393">
    <property type="protein sequence ID" value="EDO18104.1"/>
    <property type="molecule type" value="Genomic_DNA"/>
</dbReference>
<evidence type="ECO:0000256" key="3">
    <source>
        <dbReference type="ARBA" id="ARBA00022089"/>
    </source>
</evidence>
<dbReference type="KEGG" id="vpo:Kpol_1031p8"/>
<dbReference type="PhylomeDB" id="A7THU2"/>
<protein>
    <recommendedName>
        <fullName evidence="3">Protein BIG1</fullName>
    </recommendedName>
</protein>
<dbReference type="GeneID" id="5546368"/>
<feature type="signal peptide" evidence="11">
    <location>
        <begin position="1"/>
        <end position="17"/>
    </location>
</feature>
<evidence type="ECO:0000256" key="4">
    <source>
        <dbReference type="ARBA" id="ARBA00022692"/>
    </source>
</evidence>
<dbReference type="GO" id="GO:0070072">
    <property type="term" value="P:vacuolar proton-transporting V-type ATPase complex assembly"/>
    <property type="evidence" value="ECO:0007669"/>
    <property type="project" value="EnsemblFungi"/>
</dbReference>
<keyword evidence="6" id="KW-0256">Endoplasmic reticulum</keyword>
<evidence type="ECO:0000313" key="12">
    <source>
        <dbReference type="EMBL" id="EDO18104.1"/>
    </source>
</evidence>
<dbReference type="PANTHER" id="PTHR28285:SF1">
    <property type="entry name" value="PROTEIN BIG1"/>
    <property type="match status" value="1"/>
</dbReference>
<keyword evidence="4" id="KW-0812">Transmembrane</keyword>
<evidence type="ECO:0000256" key="2">
    <source>
        <dbReference type="ARBA" id="ARBA00008203"/>
    </source>
</evidence>
<keyword evidence="7" id="KW-1133">Transmembrane helix</keyword>
<comment type="similarity">
    <text evidence="2">Belongs to the BIG1 family.</text>
</comment>
<evidence type="ECO:0000256" key="9">
    <source>
        <dbReference type="ARBA" id="ARBA00023316"/>
    </source>
</evidence>
<dbReference type="OrthoDB" id="9985059at2759"/>
<feature type="compositionally biased region" description="Polar residues" evidence="10">
    <location>
        <begin position="307"/>
        <end position="320"/>
    </location>
</feature>
<evidence type="ECO:0000256" key="6">
    <source>
        <dbReference type="ARBA" id="ARBA00022824"/>
    </source>
</evidence>
<dbReference type="PANTHER" id="PTHR28285">
    <property type="entry name" value="PROTEIN BIG1"/>
    <property type="match status" value="1"/>
</dbReference>
<name>A7THU2_VANPO</name>
<dbReference type="RefSeq" id="XP_001645962.1">
    <property type="nucleotide sequence ID" value="XM_001645912.1"/>
</dbReference>
<evidence type="ECO:0000256" key="11">
    <source>
        <dbReference type="SAM" id="SignalP"/>
    </source>
</evidence>
<accession>A7THU2</accession>
<dbReference type="Proteomes" id="UP000000267">
    <property type="component" value="Unassembled WGS sequence"/>
</dbReference>
<evidence type="ECO:0000256" key="8">
    <source>
        <dbReference type="ARBA" id="ARBA00023136"/>
    </source>
</evidence>
<keyword evidence="13" id="KW-1185">Reference proteome</keyword>
<dbReference type="eggNOG" id="ENOG502RXHV">
    <property type="taxonomic scope" value="Eukaryota"/>
</dbReference>
<feature type="chain" id="PRO_5002715087" description="Protein BIG1" evidence="11">
    <location>
        <begin position="18"/>
        <end position="346"/>
    </location>
</feature>
<reference evidence="12 13" key="1">
    <citation type="journal article" date="2007" name="Proc. Natl. Acad. Sci. U.S.A.">
        <title>Independent sorting-out of thousands of duplicated gene pairs in two yeast species descended from a whole-genome duplication.</title>
        <authorList>
            <person name="Scannell D.R."/>
            <person name="Frank A.C."/>
            <person name="Conant G.C."/>
            <person name="Byrne K.P."/>
            <person name="Woolfit M."/>
            <person name="Wolfe K.H."/>
        </authorList>
    </citation>
    <scope>NUCLEOTIDE SEQUENCE [LARGE SCALE GENOMIC DNA]</scope>
    <source>
        <strain evidence="13">ATCC 22028 / DSM 70294 / BCRC 21397 / CBS 2163 / NBRC 10782 / NRRL Y-8283 / UCD 57-17</strain>
    </source>
</reference>
<feature type="region of interest" description="Disordered" evidence="10">
    <location>
        <begin position="307"/>
        <end position="346"/>
    </location>
</feature>
<evidence type="ECO:0000256" key="1">
    <source>
        <dbReference type="ARBA" id="ARBA00004115"/>
    </source>
</evidence>